<feature type="coiled-coil region" evidence="11">
    <location>
        <begin position="79"/>
        <end position="127"/>
    </location>
</feature>
<comment type="subcellular location">
    <subcellularLocation>
        <location evidence="1 8 9">Nucleus</location>
    </subcellularLocation>
</comment>
<dbReference type="CDD" id="cd00086">
    <property type="entry name" value="homeodomain"/>
    <property type="match status" value="1"/>
</dbReference>
<keyword evidence="4 8" id="KW-0371">Homeobox</keyword>
<dbReference type="PANTHER" id="PTHR24326:SF591">
    <property type="entry name" value="HOMEOBOX-LEUCINE ZIPPER PROTEIN ATHB-51-RELATED"/>
    <property type="match status" value="1"/>
</dbReference>
<dbReference type="PROSITE" id="PS00027">
    <property type="entry name" value="HOMEOBOX_1"/>
    <property type="match status" value="1"/>
</dbReference>
<dbReference type="InterPro" id="IPR009057">
    <property type="entry name" value="Homeodomain-like_sf"/>
</dbReference>
<dbReference type="PRINTS" id="PR00031">
    <property type="entry name" value="HTHREPRESSR"/>
</dbReference>
<name>A0A834Z0Z2_TETSI</name>
<evidence type="ECO:0000313" key="14">
    <source>
        <dbReference type="Proteomes" id="UP000655225"/>
    </source>
</evidence>
<evidence type="ECO:0000313" key="13">
    <source>
        <dbReference type="EMBL" id="KAF8397797.1"/>
    </source>
</evidence>
<comment type="caution">
    <text evidence="13">The sequence shown here is derived from an EMBL/GenBank/DDBJ whole genome shotgun (WGS) entry which is preliminary data.</text>
</comment>
<dbReference type="InterPro" id="IPR001356">
    <property type="entry name" value="HD"/>
</dbReference>
<feature type="domain" description="Homeobox" evidence="12">
    <location>
        <begin position="27"/>
        <end position="87"/>
    </location>
</feature>
<dbReference type="GO" id="GO:0005634">
    <property type="term" value="C:nucleus"/>
    <property type="evidence" value="ECO:0007669"/>
    <property type="project" value="UniProtKB-SubCell"/>
</dbReference>
<comment type="function">
    <text evidence="10">Transcription factor.</text>
</comment>
<keyword evidence="3 8" id="KW-0238">DNA-binding</keyword>
<dbReference type="PANTHER" id="PTHR24326">
    <property type="entry name" value="HOMEOBOX-LEUCINE ZIPPER PROTEIN"/>
    <property type="match status" value="1"/>
</dbReference>
<proteinExistence type="inferred from homology"/>
<gene>
    <name evidence="13" type="ORF">HHK36_016720</name>
</gene>
<dbReference type="OrthoDB" id="6159439at2759"/>
<dbReference type="AlphaFoldDB" id="A0A834Z0Z2"/>
<dbReference type="GO" id="GO:0043565">
    <property type="term" value="F:sequence-specific DNA binding"/>
    <property type="evidence" value="ECO:0007669"/>
    <property type="project" value="TreeGrafter"/>
</dbReference>
<evidence type="ECO:0000256" key="3">
    <source>
        <dbReference type="ARBA" id="ARBA00023125"/>
    </source>
</evidence>
<keyword evidence="5 10" id="KW-0804">Transcription</keyword>
<dbReference type="GO" id="GO:0000981">
    <property type="term" value="F:DNA-binding transcription factor activity, RNA polymerase II-specific"/>
    <property type="evidence" value="ECO:0007669"/>
    <property type="project" value="UniProtKB-UniRule"/>
</dbReference>
<evidence type="ECO:0000256" key="5">
    <source>
        <dbReference type="ARBA" id="ARBA00023163"/>
    </source>
</evidence>
<evidence type="ECO:0000256" key="11">
    <source>
        <dbReference type="SAM" id="Coils"/>
    </source>
</evidence>
<keyword evidence="6 8" id="KW-0539">Nucleus</keyword>
<dbReference type="InterPro" id="IPR045224">
    <property type="entry name" value="HDZip_class_I_plant"/>
</dbReference>
<dbReference type="Proteomes" id="UP000655225">
    <property type="component" value="Unassembled WGS sequence"/>
</dbReference>
<dbReference type="Pfam" id="PF00046">
    <property type="entry name" value="Homeodomain"/>
    <property type="match status" value="1"/>
</dbReference>
<evidence type="ECO:0000259" key="12">
    <source>
        <dbReference type="PROSITE" id="PS50071"/>
    </source>
</evidence>
<keyword evidence="11" id="KW-0175">Coiled coil</keyword>
<feature type="DNA-binding region" description="Homeobox" evidence="8">
    <location>
        <begin position="29"/>
        <end position="88"/>
    </location>
</feature>
<evidence type="ECO:0000256" key="8">
    <source>
        <dbReference type="PROSITE-ProRule" id="PRU00108"/>
    </source>
</evidence>
<dbReference type="PROSITE" id="PS50071">
    <property type="entry name" value="HOMEOBOX_2"/>
    <property type="match status" value="1"/>
</dbReference>
<keyword evidence="14" id="KW-1185">Reference proteome</keyword>
<keyword evidence="2 10" id="KW-0805">Transcription regulation</keyword>
<dbReference type="InterPro" id="IPR000047">
    <property type="entry name" value="HTH_motif"/>
</dbReference>
<evidence type="ECO:0000256" key="1">
    <source>
        <dbReference type="ARBA" id="ARBA00004123"/>
    </source>
</evidence>
<evidence type="ECO:0000256" key="9">
    <source>
        <dbReference type="RuleBase" id="RU000682"/>
    </source>
</evidence>
<dbReference type="SMART" id="SM00389">
    <property type="entry name" value="HOX"/>
    <property type="match status" value="1"/>
</dbReference>
<comment type="similarity">
    <text evidence="7 10">Belongs to the HD-ZIP homeobox family. Class I subfamily.</text>
</comment>
<evidence type="ECO:0000256" key="10">
    <source>
        <dbReference type="RuleBase" id="RU369038"/>
    </source>
</evidence>
<dbReference type="OMA" id="EWLEMSF"/>
<evidence type="ECO:0000256" key="6">
    <source>
        <dbReference type="ARBA" id="ARBA00023242"/>
    </source>
</evidence>
<evidence type="ECO:0000256" key="7">
    <source>
        <dbReference type="ARBA" id="ARBA00025748"/>
    </source>
</evidence>
<dbReference type="SUPFAM" id="SSF46689">
    <property type="entry name" value="Homeodomain-like"/>
    <property type="match status" value="1"/>
</dbReference>
<accession>A0A834Z0Z2</accession>
<dbReference type="InterPro" id="IPR017970">
    <property type="entry name" value="Homeobox_CS"/>
</dbReference>
<reference evidence="13 14" key="1">
    <citation type="submission" date="2020-04" db="EMBL/GenBank/DDBJ databases">
        <title>Plant Genome Project.</title>
        <authorList>
            <person name="Zhang R.-G."/>
        </authorList>
    </citation>
    <scope>NUCLEOTIDE SEQUENCE [LARGE SCALE GENOMIC DNA]</scope>
    <source>
        <strain evidence="13">YNK0</strain>
        <tissue evidence="13">Leaf</tissue>
    </source>
</reference>
<dbReference type="Gene3D" id="1.10.10.60">
    <property type="entry name" value="Homeodomain-like"/>
    <property type="match status" value="1"/>
</dbReference>
<protein>
    <recommendedName>
        <fullName evidence="10">Homeobox-leucine zipper protein</fullName>
    </recommendedName>
    <alternativeName>
        <fullName evidence="10">HD-ZIP protein</fullName>
    </alternativeName>
    <alternativeName>
        <fullName evidence="10">Homeodomain transcription factor</fullName>
    </alternativeName>
</protein>
<organism evidence="13 14">
    <name type="scientific">Tetracentron sinense</name>
    <name type="common">Spur-leaf</name>
    <dbReference type="NCBI Taxonomy" id="13715"/>
    <lineage>
        <taxon>Eukaryota</taxon>
        <taxon>Viridiplantae</taxon>
        <taxon>Streptophyta</taxon>
        <taxon>Embryophyta</taxon>
        <taxon>Tracheophyta</taxon>
        <taxon>Spermatophyta</taxon>
        <taxon>Magnoliopsida</taxon>
        <taxon>Trochodendrales</taxon>
        <taxon>Trochodendraceae</taxon>
        <taxon>Tetracentron</taxon>
    </lineage>
</organism>
<evidence type="ECO:0000256" key="2">
    <source>
        <dbReference type="ARBA" id="ARBA00023015"/>
    </source>
</evidence>
<dbReference type="GO" id="GO:0045893">
    <property type="term" value="P:positive regulation of DNA-templated transcription"/>
    <property type="evidence" value="ECO:0007669"/>
    <property type="project" value="TreeGrafter"/>
</dbReference>
<dbReference type="EMBL" id="JABCRI010000011">
    <property type="protein sequence ID" value="KAF8397797.1"/>
    <property type="molecule type" value="Genomic_DNA"/>
</dbReference>
<sequence>MTTMINTQVGVELKCRSTEPVGQAINKSNGDRKKRLTYDQAELLERSFQDEIKLEPERKLRLATELGLPPRQVAVWFQNRRARWKAKQLELLYDELKREFHVISREKQKLHEEVMKLKAELDEREAKNQIISAGFAEFSGGEAKNQIISTGFAEFSGEETVESTPVVVCSSNKSQGTNYNQIAECNYLFNLDDYNPALLLPYWGALPTYS</sequence>
<evidence type="ECO:0000256" key="4">
    <source>
        <dbReference type="ARBA" id="ARBA00023155"/>
    </source>
</evidence>